<name>A0AB35JJR0_PARDI</name>
<organism evidence="1 2">
    <name type="scientific">Parabacteroides distasonis</name>
    <dbReference type="NCBI Taxonomy" id="823"/>
    <lineage>
        <taxon>Bacteria</taxon>
        <taxon>Pseudomonadati</taxon>
        <taxon>Bacteroidota</taxon>
        <taxon>Bacteroidia</taxon>
        <taxon>Bacteroidales</taxon>
        <taxon>Tannerellaceae</taxon>
        <taxon>Parabacteroides</taxon>
    </lineage>
</organism>
<evidence type="ECO:0000313" key="2">
    <source>
        <dbReference type="Proteomes" id="UP001210126"/>
    </source>
</evidence>
<dbReference type="Proteomes" id="UP001210126">
    <property type="component" value="Unassembled WGS sequence"/>
</dbReference>
<gene>
    <name evidence="1" type="ORF">PN599_20030</name>
</gene>
<feature type="non-terminal residue" evidence="1">
    <location>
        <position position="329"/>
    </location>
</feature>
<proteinExistence type="predicted"/>
<evidence type="ECO:0000313" key="1">
    <source>
        <dbReference type="EMBL" id="MDB9007270.1"/>
    </source>
</evidence>
<dbReference type="GO" id="GO:0006354">
    <property type="term" value="P:DNA-templated transcription elongation"/>
    <property type="evidence" value="ECO:0007669"/>
    <property type="project" value="InterPro"/>
</dbReference>
<dbReference type="SUPFAM" id="SSF82679">
    <property type="entry name" value="N-utilization substance G protein NusG, N-terminal domain"/>
    <property type="match status" value="1"/>
</dbReference>
<protein>
    <submittedName>
        <fullName evidence="1">Transcriptional regulator</fullName>
    </submittedName>
</protein>
<dbReference type="RefSeq" id="WP_272057728.1">
    <property type="nucleotide sequence ID" value="NZ_JAQMPJ010000047.1"/>
</dbReference>
<sequence length="329" mass="37236">MDILTGKCSDRFMAHVLKRRDQEAVRWYVLTLPTAGGGRDRISPSKGLDAELSRRERRGEALFEYFSPSYVEARKVGGKMVNTRQPLLYNYVFVHASEDEIFRLKRTLPLYNFLPRVSSGGRSYFPYLSDREMDTLRWVAASYSNELPVYVPDSGRLLKGDRVRITSGPFTDMEAEVVVQPGGGHKDVMVRILDCLWVPLFEVRAGEYELIELNTGGKHVYTHLDNDRLSEGLHGALGRYHASGVVVDEDARLAREVLRGYASLRGETDVIRCKLYSLLLPAYLLLGESDEFDRLHATMRSMLPVIKAGQSRALLLVTLYGCTDSSLYQ</sequence>
<accession>A0AB35JJR0</accession>
<dbReference type="InterPro" id="IPR036735">
    <property type="entry name" value="NGN_dom_sf"/>
</dbReference>
<dbReference type="Gene3D" id="3.30.70.940">
    <property type="entry name" value="NusG, N-terminal domain"/>
    <property type="match status" value="1"/>
</dbReference>
<dbReference type="AlphaFoldDB" id="A0AB35JJR0"/>
<comment type="caution">
    <text evidence="1">The sequence shown here is derived from an EMBL/GenBank/DDBJ whole genome shotgun (WGS) entry which is preliminary data.</text>
</comment>
<dbReference type="EMBL" id="JAQMPJ010000047">
    <property type="protein sequence ID" value="MDB9007270.1"/>
    <property type="molecule type" value="Genomic_DNA"/>
</dbReference>
<reference evidence="1" key="1">
    <citation type="submission" date="2023-01" db="EMBL/GenBank/DDBJ databases">
        <title>Human gut microbiome strain richness.</title>
        <authorList>
            <person name="Chen-Liaw A."/>
        </authorList>
    </citation>
    <scope>NUCLEOTIDE SEQUENCE</scope>
    <source>
        <strain evidence="1">RTP21484st1_E5_RTP21484_190118</strain>
    </source>
</reference>